<comment type="caution">
    <text evidence="1">The sequence shown here is derived from an EMBL/GenBank/DDBJ whole genome shotgun (WGS) entry which is preliminary data.</text>
</comment>
<dbReference type="EMBL" id="BART01038993">
    <property type="protein sequence ID" value="GAH09639.1"/>
    <property type="molecule type" value="Genomic_DNA"/>
</dbReference>
<dbReference type="AlphaFoldDB" id="X1DXI6"/>
<reference evidence="1" key="1">
    <citation type="journal article" date="2014" name="Front. Microbiol.">
        <title>High frequency of phylogenetically diverse reductive dehalogenase-homologous genes in deep subseafloor sedimentary metagenomes.</title>
        <authorList>
            <person name="Kawai M."/>
            <person name="Futagami T."/>
            <person name="Toyoda A."/>
            <person name="Takaki Y."/>
            <person name="Nishi S."/>
            <person name="Hori S."/>
            <person name="Arai W."/>
            <person name="Tsubouchi T."/>
            <person name="Morono Y."/>
            <person name="Uchiyama I."/>
            <person name="Ito T."/>
            <person name="Fujiyama A."/>
            <person name="Inagaki F."/>
            <person name="Takami H."/>
        </authorList>
    </citation>
    <scope>NUCLEOTIDE SEQUENCE</scope>
    <source>
        <strain evidence="1">Expedition CK06-06</strain>
    </source>
</reference>
<proteinExistence type="predicted"/>
<feature type="non-terminal residue" evidence="1">
    <location>
        <position position="1"/>
    </location>
</feature>
<sequence length="57" mass="6508">TTGEWGVRGNKLRLSSMGFLVTGEIKGNKIIDDEGKIRKVNTIKKYFLNIFSPPYIY</sequence>
<gene>
    <name evidence="1" type="ORF">S01H4_64350</name>
</gene>
<protein>
    <submittedName>
        <fullName evidence="1">Uncharacterized protein</fullName>
    </submittedName>
</protein>
<organism evidence="1">
    <name type="scientific">marine sediment metagenome</name>
    <dbReference type="NCBI Taxonomy" id="412755"/>
    <lineage>
        <taxon>unclassified sequences</taxon>
        <taxon>metagenomes</taxon>
        <taxon>ecological metagenomes</taxon>
    </lineage>
</organism>
<name>X1DXI6_9ZZZZ</name>
<evidence type="ECO:0000313" key="1">
    <source>
        <dbReference type="EMBL" id="GAH09639.1"/>
    </source>
</evidence>
<accession>X1DXI6</accession>